<proteinExistence type="predicted"/>
<reference evidence="1 2" key="1">
    <citation type="submission" date="2021-06" db="EMBL/GenBank/DDBJ databases">
        <authorList>
            <person name="Palmer J.M."/>
        </authorList>
    </citation>
    <scope>NUCLEOTIDE SEQUENCE [LARGE SCALE GENOMIC DNA]</scope>
    <source>
        <strain evidence="1 2">MEX-2019</strain>
        <tissue evidence="1">Muscle</tissue>
    </source>
</reference>
<keyword evidence="2" id="KW-1185">Reference proteome</keyword>
<dbReference type="AlphaFoldDB" id="A0AAV9SQW8"/>
<comment type="caution">
    <text evidence="1">The sequence shown here is derived from an EMBL/GenBank/DDBJ whole genome shotgun (WGS) entry which is preliminary data.</text>
</comment>
<evidence type="ECO:0000313" key="2">
    <source>
        <dbReference type="Proteomes" id="UP001311232"/>
    </source>
</evidence>
<protein>
    <submittedName>
        <fullName evidence="1">Uncharacterized protein</fullName>
    </submittedName>
</protein>
<name>A0AAV9SQW8_9TELE</name>
<gene>
    <name evidence="1" type="ORF">CRENBAI_002738</name>
</gene>
<organism evidence="1 2">
    <name type="scientific">Crenichthys baileyi</name>
    <name type="common">White River springfish</name>
    <dbReference type="NCBI Taxonomy" id="28760"/>
    <lineage>
        <taxon>Eukaryota</taxon>
        <taxon>Metazoa</taxon>
        <taxon>Chordata</taxon>
        <taxon>Craniata</taxon>
        <taxon>Vertebrata</taxon>
        <taxon>Euteleostomi</taxon>
        <taxon>Actinopterygii</taxon>
        <taxon>Neopterygii</taxon>
        <taxon>Teleostei</taxon>
        <taxon>Neoteleostei</taxon>
        <taxon>Acanthomorphata</taxon>
        <taxon>Ovalentaria</taxon>
        <taxon>Atherinomorphae</taxon>
        <taxon>Cyprinodontiformes</taxon>
        <taxon>Goodeidae</taxon>
        <taxon>Crenichthys</taxon>
    </lineage>
</organism>
<dbReference type="Proteomes" id="UP001311232">
    <property type="component" value="Unassembled WGS sequence"/>
</dbReference>
<sequence>MSRAFRNSGRISSTPGTLPPGNYFSNLCHSDGIAFLHVFRLCLLQGGHSEQIERILKVLLSLPDDVLSPGLCFCKHRSCSPSGHLVPVAASGVPKDNHALKDSFFSLTASITADVHQ</sequence>
<dbReference type="EMBL" id="JAHHUM010000012">
    <property type="protein sequence ID" value="KAK5623851.1"/>
    <property type="molecule type" value="Genomic_DNA"/>
</dbReference>
<accession>A0AAV9SQW8</accession>
<evidence type="ECO:0000313" key="1">
    <source>
        <dbReference type="EMBL" id="KAK5623851.1"/>
    </source>
</evidence>